<evidence type="ECO:0000313" key="4">
    <source>
        <dbReference type="Proteomes" id="UP000887458"/>
    </source>
</evidence>
<organism evidence="3 4">
    <name type="scientific">Dermatophagoides pteronyssinus</name>
    <name type="common">European house dust mite</name>
    <dbReference type="NCBI Taxonomy" id="6956"/>
    <lineage>
        <taxon>Eukaryota</taxon>
        <taxon>Metazoa</taxon>
        <taxon>Ecdysozoa</taxon>
        <taxon>Arthropoda</taxon>
        <taxon>Chelicerata</taxon>
        <taxon>Arachnida</taxon>
        <taxon>Acari</taxon>
        <taxon>Acariformes</taxon>
        <taxon>Sarcoptiformes</taxon>
        <taxon>Astigmata</taxon>
        <taxon>Psoroptidia</taxon>
        <taxon>Analgoidea</taxon>
        <taxon>Pyroglyphidae</taxon>
        <taxon>Dermatophagoidinae</taxon>
        <taxon>Dermatophagoides</taxon>
    </lineage>
</organism>
<dbReference type="EMBL" id="NJHN03000026">
    <property type="protein sequence ID" value="KAH9424763.1"/>
    <property type="molecule type" value="Genomic_DNA"/>
</dbReference>
<keyword evidence="2" id="KW-0472">Membrane</keyword>
<accession>A0ABQ8JQ71</accession>
<protein>
    <submittedName>
        <fullName evidence="3">Uncharacterized protein</fullName>
    </submittedName>
</protein>
<keyword evidence="2" id="KW-1133">Transmembrane helix</keyword>
<feature type="compositionally biased region" description="Basic residues" evidence="1">
    <location>
        <begin position="190"/>
        <end position="224"/>
    </location>
</feature>
<sequence length="252" mass="30154">MNLVIDWKHWTDRLLFIAMVASIFCSLWIYQLDLTAIYTDLVDNDDDLDDDKHINYDEDDSDNKDKIKQAISSSKIQQQLLTAKIFLYGNVASTSMAGFYLLFRRQKRYLLALYIVGTIVLLSIRSFYSEKNYLLDYHLSNIIGLILATFRLYIRLYHIDTRTVFQLQNNFQNDSTTTSEDDDDDDQEKQRRKKYRKSHRIKSKKTKRKYSSHRMKKRQRKHRRSDIDVEYNDHEDDDDDISDNDDDDDNRT</sequence>
<dbReference type="Proteomes" id="UP000887458">
    <property type="component" value="Unassembled WGS sequence"/>
</dbReference>
<evidence type="ECO:0000313" key="3">
    <source>
        <dbReference type="EMBL" id="KAH9424763.1"/>
    </source>
</evidence>
<feature type="compositionally biased region" description="Acidic residues" evidence="1">
    <location>
        <begin position="228"/>
        <end position="252"/>
    </location>
</feature>
<reference evidence="3 4" key="1">
    <citation type="journal article" date="2018" name="J. Allergy Clin. Immunol.">
        <title>High-quality assembly of Dermatophagoides pteronyssinus genome and transcriptome reveals a wide range of novel allergens.</title>
        <authorList>
            <person name="Liu X.Y."/>
            <person name="Yang K.Y."/>
            <person name="Wang M.Q."/>
            <person name="Kwok J.S."/>
            <person name="Zeng X."/>
            <person name="Yang Z."/>
            <person name="Xiao X.J."/>
            <person name="Lau C.P."/>
            <person name="Li Y."/>
            <person name="Huang Z.M."/>
            <person name="Ba J.G."/>
            <person name="Yim A.K."/>
            <person name="Ouyang C.Y."/>
            <person name="Ngai S.M."/>
            <person name="Chan T.F."/>
            <person name="Leung E.L."/>
            <person name="Liu L."/>
            <person name="Liu Z.G."/>
            <person name="Tsui S.K."/>
        </authorList>
    </citation>
    <scope>NUCLEOTIDE SEQUENCE [LARGE SCALE GENOMIC DNA]</scope>
    <source>
        <strain evidence="3">Derp</strain>
    </source>
</reference>
<keyword evidence="2" id="KW-0812">Transmembrane</keyword>
<feature type="transmembrane region" description="Helical" evidence="2">
    <location>
        <begin position="12"/>
        <end position="30"/>
    </location>
</feature>
<evidence type="ECO:0000256" key="1">
    <source>
        <dbReference type="SAM" id="MobiDB-lite"/>
    </source>
</evidence>
<name>A0ABQ8JQ71_DERPT</name>
<keyword evidence="4" id="KW-1185">Reference proteome</keyword>
<feature type="transmembrane region" description="Helical" evidence="2">
    <location>
        <begin position="110"/>
        <end position="128"/>
    </location>
</feature>
<proteinExistence type="predicted"/>
<evidence type="ECO:0000256" key="2">
    <source>
        <dbReference type="SAM" id="Phobius"/>
    </source>
</evidence>
<comment type="caution">
    <text evidence="3">The sequence shown here is derived from an EMBL/GenBank/DDBJ whole genome shotgun (WGS) entry which is preliminary data.</text>
</comment>
<reference evidence="3 4" key="2">
    <citation type="journal article" date="2022" name="Mol. Biol. Evol.">
        <title>Comparative Genomics Reveals Insights into the Divergent Evolution of Astigmatic Mites and Household Pest Adaptations.</title>
        <authorList>
            <person name="Xiong Q."/>
            <person name="Wan A.T."/>
            <person name="Liu X."/>
            <person name="Fung C.S."/>
            <person name="Xiao X."/>
            <person name="Malainual N."/>
            <person name="Hou J."/>
            <person name="Wang L."/>
            <person name="Wang M."/>
            <person name="Yang K.Y."/>
            <person name="Cui Y."/>
            <person name="Leung E.L."/>
            <person name="Nong W."/>
            <person name="Shin S.K."/>
            <person name="Au S.W."/>
            <person name="Jeong K.Y."/>
            <person name="Chew F.T."/>
            <person name="Hui J.H."/>
            <person name="Leung T.F."/>
            <person name="Tungtrongchitr A."/>
            <person name="Zhong N."/>
            <person name="Liu Z."/>
            <person name="Tsui S.K."/>
        </authorList>
    </citation>
    <scope>NUCLEOTIDE SEQUENCE [LARGE SCALE GENOMIC DNA]</scope>
    <source>
        <strain evidence="3">Derp</strain>
    </source>
</reference>
<gene>
    <name evidence="3" type="ORF">DERP_012747</name>
</gene>
<feature type="transmembrane region" description="Helical" evidence="2">
    <location>
        <begin position="134"/>
        <end position="154"/>
    </location>
</feature>
<feature type="transmembrane region" description="Helical" evidence="2">
    <location>
        <begin position="85"/>
        <end position="103"/>
    </location>
</feature>
<feature type="region of interest" description="Disordered" evidence="1">
    <location>
        <begin position="174"/>
        <end position="252"/>
    </location>
</feature>